<dbReference type="GO" id="GO:0004605">
    <property type="term" value="F:phosphatidate cytidylyltransferase activity"/>
    <property type="evidence" value="ECO:0007669"/>
    <property type="project" value="UniProtKB-EC"/>
</dbReference>
<dbReference type="GO" id="GO:0005886">
    <property type="term" value="C:plasma membrane"/>
    <property type="evidence" value="ECO:0007669"/>
    <property type="project" value="UniProtKB-SubCell"/>
</dbReference>
<feature type="transmembrane region" description="Helical" evidence="19">
    <location>
        <begin position="209"/>
        <end position="227"/>
    </location>
</feature>
<comment type="pathway">
    <text evidence="4">Lipid metabolism.</text>
</comment>
<dbReference type="PROSITE" id="PS01315">
    <property type="entry name" value="CDS"/>
    <property type="match status" value="1"/>
</dbReference>
<feature type="transmembrane region" description="Helical" evidence="19">
    <location>
        <begin position="111"/>
        <end position="137"/>
    </location>
</feature>
<dbReference type="InterPro" id="IPR000374">
    <property type="entry name" value="PC_trans"/>
</dbReference>
<dbReference type="AlphaFoldDB" id="A0A9D2DD05"/>
<evidence type="ECO:0000313" key="21">
    <source>
        <dbReference type="Proteomes" id="UP000824014"/>
    </source>
</evidence>
<dbReference type="EC" id="2.7.7.41" evidence="6 18"/>
<comment type="caution">
    <text evidence="20">The sequence shown here is derived from an EMBL/GenBank/DDBJ whole genome shotgun (WGS) entry which is preliminary data.</text>
</comment>
<sequence length="273" mass="30158">MAKFGKELAVRTLTGAALLLIVTGAVFVSEFGFAALMLTICIGSMWEFYRMAARKEIRIERIYPILVGAVGVVMSFLVARGTLAIEWLSLFFPLVFVIFARELLHRQPEPFLNISVAVGGIVYAALPMALMSFVAFSEGVYDAWLVLCYIFTVWVNDIFAYLTGVTLGRHHMFERVSPKKSWEGFFGGLVFAVAFGVLCGWLRGENLLWWGGLALVVVASGVVGDLVESMFKRSAGVKDSGAILPGHGGFMDRFDALIFSVPFVFAYFVIFVR</sequence>
<evidence type="ECO:0000256" key="11">
    <source>
        <dbReference type="ARBA" id="ARBA00022692"/>
    </source>
</evidence>
<protein>
    <recommendedName>
        <fullName evidence="7 18">Phosphatidate cytidylyltransferase</fullName>
        <ecNumber evidence="6 18">2.7.7.41</ecNumber>
    </recommendedName>
</protein>
<keyword evidence="10 18" id="KW-0808">Transferase</keyword>
<accession>A0A9D2DD05</accession>
<keyword evidence="12 18" id="KW-0548">Nucleotidyltransferase</keyword>
<reference evidence="20" key="2">
    <citation type="submission" date="2021-04" db="EMBL/GenBank/DDBJ databases">
        <authorList>
            <person name="Gilroy R."/>
        </authorList>
    </citation>
    <scope>NUCLEOTIDE SEQUENCE</scope>
    <source>
        <strain evidence="20">ChiHjej11B10-19426</strain>
    </source>
</reference>
<keyword evidence="16" id="KW-0594">Phospholipid biosynthesis</keyword>
<keyword evidence="11 18" id="KW-0812">Transmembrane</keyword>
<dbReference type="Pfam" id="PF01148">
    <property type="entry name" value="CTP_transf_1"/>
    <property type="match status" value="1"/>
</dbReference>
<comment type="subcellular location">
    <subcellularLocation>
        <location evidence="2">Cell membrane</location>
        <topology evidence="2">Multi-pass membrane protein</topology>
    </subcellularLocation>
</comment>
<evidence type="ECO:0000256" key="4">
    <source>
        <dbReference type="ARBA" id="ARBA00005189"/>
    </source>
</evidence>
<feature type="transmembrane region" description="Helical" evidence="19">
    <location>
        <begin position="254"/>
        <end position="272"/>
    </location>
</feature>
<dbReference type="GO" id="GO:0016024">
    <property type="term" value="P:CDP-diacylglycerol biosynthetic process"/>
    <property type="evidence" value="ECO:0007669"/>
    <property type="project" value="TreeGrafter"/>
</dbReference>
<name>A0A9D2DD05_9BACT</name>
<evidence type="ECO:0000256" key="6">
    <source>
        <dbReference type="ARBA" id="ARBA00012487"/>
    </source>
</evidence>
<dbReference type="Proteomes" id="UP000824014">
    <property type="component" value="Unassembled WGS sequence"/>
</dbReference>
<gene>
    <name evidence="20" type="ORF">H9816_01630</name>
</gene>
<evidence type="ECO:0000313" key="20">
    <source>
        <dbReference type="EMBL" id="HIZ14604.1"/>
    </source>
</evidence>
<evidence type="ECO:0000256" key="14">
    <source>
        <dbReference type="ARBA" id="ARBA00023098"/>
    </source>
</evidence>
<comment type="catalytic activity">
    <reaction evidence="1 18">
        <text>a 1,2-diacyl-sn-glycero-3-phosphate + CTP + H(+) = a CDP-1,2-diacyl-sn-glycerol + diphosphate</text>
        <dbReference type="Rhea" id="RHEA:16229"/>
        <dbReference type="ChEBI" id="CHEBI:15378"/>
        <dbReference type="ChEBI" id="CHEBI:33019"/>
        <dbReference type="ChEBI" id="CHEBI:37563"/>
        <dbReference type="ChEBI" id="CHEBI:58332"/>
        <dbReference type="ChEBI" id="CHEBI:58608"/>
        <dbReference type="EC" id="2.7.7.41"/>
    </reaction>
</comment>
<evidence type="ECO:0000256" key="5">
    <source>
        <dbReference type="ARBA" id="ARBA00010185"/>
    </source>
</evidence>
<feature type="transmembrane region" description="Helical" evidence="19">
    <location>
        <begin position="62"/>
        <end position="79"/>
    </location>
</feature>
<keyword evidence="15 19" id="KW-0472">Membrane</keyword>
<evidence type="ECO:0000256" key="10">
    <source>
        <dbReference type="ARBA" id="ARBA00022679"/>
    </source>
</evidence>
<evidence type="ECO:0000256" key="19">
    <source>
        <dbReference type="SAM" id="Phobius"/>
    </source>
</evidence>
<feature type="transmembrane region" description="Helical" evidence="19">
    <location>
        <begin position="16"/>
        <end position="41"/>
    </location>
</feature>
<evidence type="ECO:0000256" key="15">
    <source>
        <dbReference type="ARBA" id="ARBA00023136"/>
    </source>
</evidence>
<proteinExistence type="inferred from homology"/>
<keyword evidence="17" id="KW-1208">Phospholipid metabolism</keyword>
<evidence type="ECO:0000256" key="13">
    <source>
        <dbReference type="ARBA" id="ARBA00022989"/>
    </source>
</evidence>
<evidence type="ECO:0000256" key="3">
    <source>
        <dbReference type="ARBA" id="ARBA00005119"/>
    </source>
</evidence>
<evidence type="ECO:0000256" key="18">
    <source>
        <dbReference type="RuleBase" id="RU003938"/>
    </source>
</evidence>
<evidence type="ECO:0000256" key="16">
    <source>
        <dbReference type="ARBA" id="ARBA00023209"/>
    </source>
</evidence>
<feature type="transmembrane region" description="Helical" evidence="19">
    <location>
        <begin position="184"/>
        <end position="203"/>
    </location>
</feature>
<keyword evidence="13 19" id="KW-1133">Transmembrane helix</keyword>
<organism evidence="20 21">
    <name type="scientific">Candidatus Tidjanibacter faecipullorum</name>
    <dbReference type="NCBI Taxonomy" id="2838766"/>
    <lineage>
        <taxon>Bacteria</taxon>
        <taxon>Pseudomonadati</taxon>
        <taxon>Bacteroidota</taxon>
        <taxon>Bacteroidia</taxon>
        <taxon>Bacteroidales</taxon>
        <taxon>Rikenellaceae</taxon>
        <taxon>Tidjanibacter</taxon>
    </lineage>
</organism>
<evidence type="ECO:0000256" key="9">
    <source>
        <dbReference type="ARBA" id="ARBA00022516"/>
    </source>
</evidence>
<keyword evidence="9" id="KW-0444">Lipid biosynthesis</keyword>
<evidence type="ECO:0000256" key="2">
    <source>
        <dbReference type="ARBA" id="ARBA00004651"/>
    </source>
</evidence>
<evidence type="ECO:0000256" key="17">
    <source>
        <dbReference type="ARBA" id="ARBA00023264"/>
    </source>
</evidence>
<keyword evidence="8" id="KW-1003">Cell membrane</keyword>
<dbReference type="EMBL" id="DXCC01000004">
    <property type="protein sequence ID" value="HIZ14604.1"/>
    <property type="molecule type" value="Genomic_DNA"/>
</dbReference>
<comment type="pathway">
    <text evidence="3 18">Phospholipid metabolism; CDP-diacylglycerol biosynthesis; CDP-diacylglycerol from sn-glycerol 3-phosphate: step 3/3.</text>
</comment>
<dbReference type="PANTHER" id="PTHR46382:SF1">
    <property type="entry name" value="PHOSPHATIDATE CYTIDYLYLTRANSFERASE"/>
    <property type="match status" value="1"/>
</dbReference>
<evidence type="ECO:0000256" key="8">
    <source>
        <dbReference type="ARBA" id="ARBA00022475"/>
    </source>
</evidence>
<feature type="transmembrane region" description="Helical" evidence="19">
    <location>
        <begin position="143"/>
        <end position="163"/>
    </location>
</feature>
<evidence type="ECO:0000256" key="12">
    <source>
        <dbReference type="ARBA" id="ARBA00022695"/>
    </source>
</evidence>
<reference evidence="20" key="1">
    <citation type="journal article" date="2021" name="PeerJ">
        <title>Extensive microbial diversity within the chicken gut microbiome revealed by metagenomics and culture.</title>
        <authorList>
            <person name="Gilroy R."/>
            <person name="Ravi A."/>
            <person name="Getino M."/>
            <person name="Pursley I."/>
            <person name="Horton D.L."/>
            <person name="Alikhan N.F."/>
            <person name="Baker D."/>
            <person name="Gharbi K."/>
            <person name="Hall N."/>
            <person name="Watson M."/>
            <person name="Adriaenssens E.M."/>
            <person name="Foster-Nyarko E."/>
            <person name="Jarju S."/>
            <person name="Secka A."/>
            <person name="Antonio M."/>
            <person name="Oren A."/>
            <person name="Chaudhuri R.R."/>
            <person name="La Ragione R."/>
            <person name="Hildebrand F."/>
            <person name="Pallen M.J."/>
        </authorList>
    </citation>
    <scope>NUCLEOTIDE SEQUENCE</scope>
    <source>
        <strain evidence="20">ChiHjej11B10-19426</strain>
    </source>
</reference>
<comment type="similarity">
    <text evidence="5 18">Belongs to the CDS family.</text>
</comment>
<keyword evidence="14" id="KW-0443">Lipid metabolism</keyword>
<evidence type="ECO:0000256" key="1">
    <source>
        <dbReference type="ARBA" id="ARBA00001698"/>
    </source>
</evidence>
<evidence type="ECO:0000256" key="7">
    <source>
        <dbReference type="ARBA" id="ARBA00019373"/>
    </source>
</evidence>
<dbReference type="PANTHER" id="PTHR46382">
    <property type="entry name" value="PHOSPHATIDATE CYTIDYLYLTRANSFERASE"/>
    <property type="match status" value="1"/>
</dbReference>